<feature type="transmembrane region" description="Helical" evidence="7">
    <location>
        <begin position="365"/>
        <end position="386"/>
    </location>
</feature>
<organism evidence="9 10">
    <name type="scientific">Cladonia borealis</name>
    <dbReference type="NCBI Taxonomy" id="184061"/>
    <lineage>
        <taxon>Eukaryota</taxon>
        <taxon>Fungi</taxon>
        <taxon>Dikarya</taxon>
        <taxon>Ascomycota</taxon>
        <taxon>Pezizomycotina</taxon>
        <taxon>Lecanoromycetes</taxon>
        <taxon>OSLEUM clade</taxon>
        <taxon>Lecanoromycetidae</taxon>
        <taxon>Lecanorales</taxon>
        <taxon>Lecanorineae</taxon>
        <taxon>Cladoniaceae</taxon>
        <taxon>Cladonia</taxon>
    </lineage>
</organism>
<dbReference type="FunFam" id="1.20.1250.20:FF:000196">
    <property type="entry name" value="MFS toxin efflux pump (AflT)"/>
    <property type="match status" value="1"/>
</dbReference>
<dbReference type="CDD" id="cd17502">
    <property type="entry name" value="MFS_Azr1_MDR_like"/>
    <property type="match status" value="1"/>
</dbReference>
<dbReference type="Proteomes" id="UP001166286">
    <property type="component" value="Unassembled WGS sequence"/>
</dbReference>
<proteinExistence type="inferred from homology"/>
<accession>A0AA39UEA6</accession>
<protein>
    <recommendedName>
        <fullName evidence="8">Major facilitator superfamily (MFS) profile domain-containing protein</fullName>
    </recommendedName>
</protein>
<dbReference type="EMBL" id="JAFEKC020000002">
    <property type="protein sequence ID" value="KAK0516386.1"/>
    <property type="molecule type" value="Genomic_DNA"/>
</dbReference>
<dbReference type="Gene3D" id="1.20.1250.20">
    <property type="entry name" value="MFS general substrate transporter like domains"/>
    <property type="match status" value="1"/>
</dbReference>
<dbReference type="GO" id="GO:0022857">
    <property type="term" value="F:transmembrane transporter activity"/>
    <property type="evidence" value="ECO:0007669"/>
    <property type="project" value="InterPro"/>
</dbReference>
<keyword evidence="4 7" id="KW-1133">Transmembrane helix</keyword>
<dbReference type="FunFam" id="1.20.1720.10:FF:000012">
    <property type="entry name" value="MFS toxin efflux pump (AflT)"/>
    <property type="match status" value="1"/>
</dbReference>
<dbReference type="PRINTS" id="PR01036">
    <property type="entry name" value="TCRTETB"/>
</dbReference>
<evidence type="ECO:0000256" key="3">
    <source>
        <dbReference type="ARBA" id="ARBA00022692"/>
    </source>
</evidence>
<feature type="transmembrane region" description="Helical" evidence="7">
    <location>
        <begin position="128"/>
        <end position="148"/>
    </location>
</feature>
<feature type="transmembrane region" description="Helical" evidence="7">
    <location>
        <begin position="530"/>
        <end position="550"/>
    </location>
</feature>
<dbReference type="PROSITE" id="PS50850">
    <property type="entry name" value="MFS"/>
    <property type="match status" value="1"/>
</dbReference>
<name>A0AA39UEA6_9LECA</name>
<evidence type="ECO:0000259" key="8">
    <source>
        <dbReference type="PROSITE" id="PS50850"/>
    </source>
</evidence>
<sequence>MALSGTTTPPTQEDPSEKEVETREQQLPTSPSEKSKDDLKEAPADGIPDEEGGTWVTGLSLFTILGAICLVCFLMLLDTSIIVTAVPQITTKFHSLQDVGWYGSAYQLSSATLLPLTGKLYMNFDSKWTFLCFFGIFELGSLLCGVATSSNMLIVGRAVAGIGTSGIQNGAFTIIAECVPMTKRPALIGMVMGVSQLGLVVGPLIGGALTQYTTWRWCFYINLPIGGLVAVTLCFVTIPRQTAKPKALSVFRALHRKLDLIGFAIFAPAAIQLLLALEYGGNQYAWNSSTVIGLFCGAVATALLWIVWDYHKGDNALIPLPMLRKRIVWSSCLVYGFLMSQMFTTSYYLPIYFQGVKGVTPTLSGVYLLPMILAQLFSAIGSGILVGKLGYYLPVSLFGAMLIAIGNGLVSTFDPGSSEGKWIGYQILLGAGSGSALQMPMIAVQNTLQPVQIPVAMALLMFSQTFGGALFLSFSDTIFTNSLKALIPTYAPSVDATTVINAGANGFRRLISGSDLVNVLVAYAKSVNRVFYLTASAGVCCFIFTWGMGWKDIREKKEVSKA</sequence>
<feature type="transmembrane region" description="Helical" evidence="7">
    <location>
        <begin position="219"/>
        <end position="238"/>
    </location>
</feature>
<dbReference type="Pfam" id="PF07690">
    <property type="entry name" value="MFS_1"/>
    <property type="match status" value="1"/>
</dbReference>
<dbReference type="Gene3D" id="1.20.1720.10">
    <property type="entry name" value="Multidrug resistance protein D"/>
    <property type="match status" value="1"/>
</dbReference>
<keyword evidence="3 7" id="KW-0812">Transmembrane</keyword>
<evidence type="ECO:0000313" key="10">
    <source>
        <dbReference type="Proteomes" id="UP001166286"/>
    </source>
</evidence>
<feature type="transmembrane region" description="Helical" evidence="7">
    <location>
        <begin position="391"/>
        <end position="410"/>
    </location>
</feature>
<comment type="caution">
    <text evidence="9">The sequence shown here is derived from an EMBL/GenBank/DDBJ whole genome shotgun (WGS) entry which is preliminary data.</text>
</comment>
<evidence type="ECO:0000256" key="6">
    <source>
        <dbReference type="SAM" id="MobiDB-lite"/>
    </source>
</evidence>
<feature type="transmembrane region" description="Helical" evidence="7">
    <location>
        <begin position="289"/>
        <end position="308"/>
    </location>
</feature>
<dbReference type="PANTHER" id="PTHR23501">
    <property type="entry name" value="MAJOR FACILITATOR SUPERFAMILY"/>
    <property type="match status" value="1"/>
</dbReference>
<gene>
    <name evidence="9" type="ORF">JMJ35_000989</name>
</gene>
<evidence type="ECO:0000313" key="9">
    <source>
        <dbReference type="EMBL" id="KAK0516386.1"/>
    </source>
</evidence>
<feature type="domain" description="Major facilitator superfamily (MFS) profile" evidence="8">
    <location>
        <begin position="64"/>
        <end position="553"/>
    </location>
</feature>
<feature type="region of interest" description="Disordered" evidence="6">
    <location>
        <begin position="1"/>
        <end position="49"/>
    </location>
</feature>
<evidence type="ECO:0000256" key="7">
    <source>
        <dbReference type="SAM" id="Phobius"/>
    </source>
</evidence>
<keyword evidence="5 7" id="KW-0472">Membrane</keyword>
<feature type="transmembrane region" description="Helical" evidence="7">
    <location>
        <begin position="187"/>
        <end position="207"/>
    </location>
</feature>
<feature type="transmembrane region" description="Helical" evidence="7">
    <location>
        <begin position="455"/>
        <end position="474"/>
    </location>
</feature>
<feature type="transmembrane region" description="Helical" evidence="7">
    <location>
        <begin position="55"/>
        <end position="77"/>
    </location>
</feature>
<dbReference type="SUPFAM" id="SSF103473">
    <property type="entry name" value="MFS general substrate transporter"/>
    <property type="match status" value="2"/>
</dbReference>
<evidence type="ECO:0000256" key="5">
    <source>
        <dbReference type="ARBA" id="ARBA00023136"/>
    </source>
</evidence>
<keyword evidence="10" id="KW-1185">Reference proteome</keyword>
<feature type="compositionally biased region" description="Polar residues" evidence="6">
    <location>
        <begin position="1"/>
        <end position="13"/>
    </location>
</feature>
<comment type="subcellular location">
    <subcellularLocation>
        <location evidence="1">Membrane</location>
        <topology evidence="1">Multi-pass membrane protein</topology>
    </subcellularLocation>
</comment>
<dbReference type="PANTHER" id="PTHR23501:SF193">
    <property type="entry name" value="MULTIDRUG TRANSPORTER, PUTATIVE (AFU_ORTHOLOGUE AFUA_8G00940)-RELATED"/>
    <property type="match status" value="1"/>
</dbReference>
<reference evidence="9" key="1">
    <citation type="submission" date="2023-03" db="EMBL/GenBank/DDBJ databases">
        <title>Complete genome of Cladonia borealis.</title>
        <authorList>
            <person name="Park H."/>
        </authorList>
    </citation>
    <scope>NUCLEOTIDE SEQUENCE</scope>
    <source>
        <strain evidence="9">ANT050790</strain>
    </source>
</reference>
<dbReference type="AlphaFoldDB" id="A0AA39UEA6"/>
<evidence type="ECO:0000256" key="2">
    <source>
        <dbReference type="ARBA" id="ARBA00007520"/>
    </source>
</evidence>
<comment type="similarity">
    <text evidence="2">Belongs to the major facilitator superfamily. TCR/Tet family.</text>
</comment>
<dbReference type="InterPro" id="IPR036259">
    <property type="entry name" value="MFS_trans_sf"/>
</dbReference>
<feature type="transmembrane region" description="Helical" evidence="7">
    <location>
        <begin position="154"/>
        <end position="175"/>
    </location>
</feature>
<feature type="transmembrane region" description="Helical" evidence="7">
    <location>
        <begin position="328"/>
        <end position="353"/>
    </location>
</feature>
<dbReference type="InterPro" id="IPR020846">
    <property type="entry name" value="MFS_dom"/>
</dbReference>
<evidence type="ECO:0000256" key="4">
    <source>
        <dbReference type="ARBA" id="ARBA00022989"/>
    </source>
</evidence>
<feature type="compositionally biased region" description="Basic and acidic residues" evidence="6">
    <location>
        <begin position="33"/>
        <end position="43"/>
    </location>
</feature>
<feature type="transmembrane region" description="Helical" evidence="7">
    <location>
        <begin position="258"/>
        <end position="277"/>
    </location>
</feature>
<dbReference type="GO" id="GO:0005886">
    <property type="term" value="C:plasma membrane"/>
    <property type="evidence" value="ECO:0007669"/>
    <property type="project" value="TreeGrafter"/>
</dbReference>
<feature type="compositionally biased region" description="Basic and acidic residues" evidence="6">
    <location>
        <begin position="15"/>
        <end position="24"/>
    </location>
</feature>
<evidence type="ECO:0000256" key="1">
    <source>
        <dbReference type="ARBA" id="ARBA00004141"/>
    </source>
</evidence>
<dbReference type="InterPro" id="IPR011701">
    <property type="entry name" value="MFS"/>
</dbReference>